<proteinExistence type="inferred from homology"/>
<gene>
    <name evidence="7" type="ORF">D0Z67_01675</name>
</gene>
<evidence type="ECO:0000256" key="5">
    <source>
        <dbReference type="ARBA" id="ARBA00022691"/>
    </source>
</evidence>
<dbReference type="NCBIfam" id="TIGR00027">
    <property type="entry name" value="mthyl_TIGR00027"/>
    <property type="match status" value="1"/>
</dbReference>
<dbReference type="PANTHER" id="PTHR43619:SF2">
    <property type="entry name" value="S-ADENOSYL-L-METHIONINE-DEPENDENT METHYLTRANSFERASES SUPERFAMILY PROTEIN"/>
    <property type="match status" value="1"/>
</dbReference>
<dbReference type="Gene3D" id="3.40.50.150">
    <property type="entry name" value="Vaccinia Virus protein VP39"/>
    <property type="match status" value="1"/>
</dbReference>
<dbReference type="InterPro" id="IPR011610">
    <property type="entry name" value="SAM_mthyl_Trfase_ML2640-like"/>
</dbReference>
<comment type="function">
    <text evidence="1 6">Exhibits S-adenosyl-L-methionine-dependent methyltransferase activity.</text>
</comment>
<dbReference type="AlphaFoldDB" id="A0A4P6TR20"/>
<evidence type="ECO:0000313" key="7">
    <source>
        <dbReference type="EMBL" id="QBJ89147.1"/>
    </source>
</evidence>
<dbReference type="EMBL" id="CP032229">
    <property type="protein sequence ID" value="QBJ89147.1"/>
    <property type="molecule type" value="Genomic_DNA"/>
</dbReference>
<reference evidence="7 8" key="1">
    <citation type="submission" date="2018-08" db="EMBL/GenBank/DDBJ databases">
        <title>The complete genome sequence of Streptomyces seoulensis, a pioneer strain for nickel superoxide dismutase discovery.</title>
        <authorList>
            <person name="Shin J."/>
            <person name="Lee J.-S."/>
            <person name="Lee E.-J."/>
            <person name="Youn H.-D."/>
        </authorList>
    </citation>
    <scope>NUCLEOTIDE SEQUENCE [LARGE SCALE GENOMIC DNA]</scope>
    <source>
        <strain evidence="7 8">KCTC 9819</strain>
    </source>
</reference>
<dbReference type="GO" id="GO:0032259">
    <property type="term" value="P:methylation"/>
    <property type="evidence" value="ECO:0007669"/>
    <property type="project" value="UniProtKB-KW"/>
</dbReference>
<dbReference type="KEGG" id="sseo:D0Z67_01675"/>
<keyword evidence="8" id="KW-1185">Reference proteome</keyword>
<evidence type="ECO:0000256" key="3">
    <source>
        <dbReference type="ARBA" id="ARBA00022603"/>
    </source>
</evidence>
<keyword evidence="4 7" id="KW-0808">Transferase</keyword>
<accession>A0A4P6TR20</accession>
<dbReference type="STRING" id="73044.GCA_000725795_02161"/>
<sequence length="274" mass="30609">MHAVSYTAQWMAAARALESEREDALYVDPLARDLAEPKGFELIDRYTGGGLLPFISIRTRFLDDAIRDLLADGSIGQVVLIAAGMDTRAFRLDWPDDVDVYEVDHGPLITEKRRRLDALGAKPSVKRHEVSADLTKEWLPDLEAAGFDRTRPTLWVAEALTFFLTEEQAAGLLRLLASASAPGSHLAFDILGRTLLRSPFSKPFLDRLAEDGTPWIFGTDEPEPFLQANGWEVESLKEPGQPGAGEGRWPYDVQPRGRRFANRLWLIRARLAAQ</sequence>
<dbReference type="InterPro" id="IPR007213">
    <property type="entry name" value="Ppm1/Ppm2/Tcmp"/>
</dbReference>
<evidence type="ECO:0000256" key="4">
    <source>
        <dbReference type="ARBA" id="ARBA00022679"/>
    </source>
</evidence>
<protein>
    <recommendedName>
        <fullName evidence="6">S-adenosyl-L-methionine-dependent methyltransferase</fullName>
        <ecNumber evidence="6">2.1.1.-</ecNumber>
    </recommendedName>
</protein>
<comment type="similarity">
    <text evidence="2 6">Belongs to the UPF0677 family.</text>
</comment>
<evidence type="ECO:0000256" key="6">
    <source>
        <dbReference type="RuleBase" id="RU362030"/>
    </source>
</evidence>
<organism evidence="7 8">
    <name type="scientific">Streptomyces seoulensis</name>
    <dbReference type="NCBI Taxonomy" id="73044"/>
    <lineage>
        <taxon>Bacteria</taxon>
        <taxon>Bacillati</taxon>
        <taxon>Actinomycetota</taxon>
        <taxon>Actinomycetes</taxon>
        <taxon>Kitasatosporales</taxon>
        <taxon>Streptomycetaceae</taxon>
        <taxon>Streptomyces</taxon>
    </lineage>
</organism>
<dbReference type="OrthoDB" id="9806164at2"/>
<evidence type="ECO:0000256" key="2">
    <source>
        <dbReference type="ARBA" id="ARBA00008138"/>
    </source>
</evidence>
<keyword evidence="5 6" id="KW-0949">S-adenosyl-L-methionine</keyword>
<dbReference type="EC" id="2.1.1.-" evidence="6"/>
<dbReference type="Pfam" id="PF04072">
    <property type="entry name" value="LCM"/>
    <property type="match status" value="1"/>
</dbReference>
<dbReference type="SUPFAM" id="SSF53335">
    <property type="entry name" value="S-adenosyl-L-methionine-dependent methyltransferases"/>
    <property type="match status" value="1"/>
</dbReference>
<evidence type="ECO:0000313" key="8">
    <source>
        <dbReference type="Proteomes" id="UP000292547"/>
    </source>
</evidence>
<dbReference type="InterPro" id="IPR029063">
    <property type="entry name" value="SAM-dependent_MTases_sf"/>
</dbReference>
<dbReference type="RefSeq" id="WP_031180470.1">
    <property type="nucleotide sequence ID" value="NZ_CP032229.1"/>
</dbReference>
<dbReference type="GeneID" id="300097637"/>
<evidence type="ECO:0000256" key="1">
    <source>
        <dbReference type="ARBA" id="ARBA00003907"/>
    </source>
</evidence>
<dbReference type="PANTHER" id="PTHR43619">
    <property type="entry name" value="S-ADENOSYL-L-METHIONINE-DEPENDENT METHYLTRANSFERASE YKTD-RELATED"/>
    <property type="match status" value="1"/>
</dbReference>
<keyword evidence="3 6" id="KW-0489">Methyltransferase</keyword>
<dbReference type="Proteomes" id="UP000292547">
    <property type="component" value="Chromosome"/>
</dbReference>
<name>A0A4P6TR20_STRSO</name>
<dbReference type="GO" id="GO:0008168">
    <property type="term" value="F:methyltransferase activity"/>
    <property type="evidence" value="ECO:0007669"/>
    <property type="project" value="UniProtKB-UniRule"/>
</dbReference>